<keyword evidence="2" id="KW-1185">Reference proteome</keyword>
<protein>
    <submittedName>
        <fullName evidence="1">Uncharacterized protein</fullName>
    </submittedName>
</protein>
<sequence>MASATSGDRSAEFVAGKLGNFSSVLFQVNACSGKYSWRDIIDVAKQHVRCHPGDECLKRRGYVLDELDILADTDSSTIWPRDQELAPKDRIPDTFLPGCQSYRLGMKPPLSLEDILDDSKSLRTSWEYSARWSFCQFLRLPAEIRHEILLSLVEPIEFHGIFQANRVARKINFKAANIRPVDAPLFSERGTNSSTLWNISHESRDLAQRLWSARVPRADHGDHRIMRRDEHEKTKNFKLVMNPIKDWLSFTATSFAFWGGCNNREPIEVHGRPYDWDREDPENLARANHDHKMFNHTPLLDRVQNVSLDFRYEPGAMQVSDNPLPQVRLVRFLAENCPNIRRLRIVVRPLDVCVYYPENFVLMANQGEPWFTQSSFNDRPPSVVGSDGRWRDSVHKITIFEPTQYRVFSRPRLHLLDALLGAGKIPGKDGEYIVPFPHLKTLEVVQADYVTRKGIWRGWSKRGGCSESLFISEGFGTGMQYFVGCRHQNVPYFKQLIGLQGPHSETVSVDFPETDPFEGLTEEVGWRLFQ</sequence>
<comment type="caution">
    <text evidence="1">The sequence shown here is derived from an EMBL/GenBank/DDBJ whole genome shotgun (WGS) entry which is preliminary data.</text>
</comment>
<name>A0AAE0NGL7_9PEZI</name>
<dbReference type="EMBL" id="JAULSW010000005">
    <property type="protein sequence ID" value="KAK3381109.1"/>
    <property type="molecule type" value="Genomic_DNA"/>
</dbReference>
<gene>
    <name evidence="1" type="ORF">B0H63DRAFT_450481</name>
</gene>
<dbReference type="AlphaFoldDB" id="A0AAE0NGL7"/>
<reference evidence="1" key="2">
    <citation type="submission" date="2023-06" db="EMBL/GenBank/DDBJ databases">
        <authorList>
            <consortium name="Lawrence Berkeley National Laboratory"/>
            <person name="Haridas S."/>
            <person name="Hensen N."/>
            <person name="Bonometti L."/>
            <person name="Westerberg I."/>
            <person name="Brannstrom I.O."/>
            <person name="Guillou S."/>
            <person name="Cros-Aarteil S."/>
            <person name="Calhoun S."/>
            <person name="Kuo A."/>
            <person name="Mondo S."/>
            <person name="Pangilinan J."/>
            <person name="Riley R."/>
            <person name="LaButti K."/>
            <person name="Andreopoulos B."/>
            <person name="Lipzen A."/>
            <person name="Chen C."/>
            <person name="Yanf M."/>
            <person name="Daum C."/>
            <person name="Ng V."/>
            <person name="Clum A."/>
            <person name="Steindorff A."/>
            <person name="Ohm R."/>
            <person name="Martin F."/>
            <person name="Silar P."/>
            <person name="Natvig D."/>
            <person name="Lalanne C."/>
            <person name="Gautier V."/>
            <person name="Ament-velasquez S.L."/>
            <person name="Kruys A."/>
            <person name="Hutchinson M.I."/>
            <person name="Powell A.J."/>
            <person name="Barry K."/>
            <person name="Miller A.N."/>
            <person name="Grigoriev I.V."/>
            <person name="Debuchy R."/>
            <person name="Gladieux P."/>
            <person name="Thoren M.H."/>
            <person name="Johannesson H."/>
        </authorList>
    </citation>
    <scope>NUCLEOTIDE SEQUENCE</scope>
    <source>
        <strain evidence="1">CBS 232.78</strain>
    </source>
</reference>
<evidence type="ECO:0000313" key="1">
    <source>
        <dbReference type="EMBL" id="KAK3381109.1"/>
    </source>
</evidence>
<organism evidence="1 2">
    <name type="scientific">Podospora didyma</name>
    <dbReference type="NCBI Taxonomy" id="330526"/>
    <lineage>
        <taxon>Eukaryota</taxon>
        <taxon>Fungi</taxon>
        <taxon>Dikarya</taxon>
        <taxon>Ascomycota</taxon>
        <taxon>Pezizomycotina</taxon>
        <taxon>Sordariomycetes</taxon>
        <taxon>Sordariomycetidae</taxon>
        <taxon>Sordariales</taxon>
        <taxon>Podosporaceae</taxon>
        <taxon>Podospora</taxon>
    </lineage>
</organism>
<proteinExistence type="predicted"/>
<dbReference type="Proteomes" id="UP001285441">
    <property type="component" value="Unassembled WGS sequence"/>
</dbReference>
<evidence type="ECO:0000313" key="2">
    <source>
        <dbReference type="Proteomes" id="UP001285441"/>
    </source>
</evidence>
<reference evidence="1" key="1">
    <citation type="journal article" date="2023" name="Mol. Phylogenet. Evol.">
        <title>Genome-scale phylogeny and comparative genomics of the fungal order Sordariales.</title>
        <authorList>
            <person name="Hensen N."/>
            <person name="Bonometti L."/>
            <person name="Westerberg I."/>
            <person name="Brannstrom I.O."/>
            <person name="Guillou S."/>
            <person name="Cros-Aarteil S."/>
            <person name="Calhoun S."/>
            <person name="Haridas S."/>
            <person name="Kuo A."/>
            <person name="Mondo S."/>
            <person name="Pangilinan J."/>
            <person name="Riley R."/>
            <person name="LaButti K."/>
            <person name="Andreopoulos B."/>
            <person name="Lipzen A."/>
            <person name="Chen C."/>
            <person name="Yan M."/>
            <person name="Daum C."/>
            <person name="Ng V."/>
            <person name="Clum A."/>
            <person name="Steindorff A."/>
            <person name="Ohm R.A."/>
            <person name="Martin F."/>
            <person name="Silar P."/>
            <person name="Natvig D.O."/>
            <person name="Lalanne C."/>
            <person name="Gautier V."/>
            <person name="Ament-Velasquez S.L."/>
            <person name="Kruys A."/>
            <person name="Hutchinson M.I."/>
            <person name="Powell A.J."/>
            <person name="Barry K."/>
            <person name="Miller A.N."/>
            <person name="Grigoriev I.V."/>
            <person name="Debuchy R."/>
            <person name="Gladieux P."/>
            <person name="Hiltunen Thoren M."/>
            <person name="Johannesson H."/>
        </authorList>
    </citation>
    <scope>NUCLEOTIDE SEQUENCE</scope>
    <source>
        <strain evidence="1">CBS 232.78</strain>
    </source>
</reference>
<accession>A0AAE0NGL7</accession>